<keyword evidence="1" id="KW-0677">Repeat</keyword>
<evidence type="ECO:0000313" key="5">
    <source>
        <dbReference type="EMBL" id="ABO95479.1"/>
    </source>
</evidence>
<evidence type="ECO:0000256" key="1">
    <source>
        <dbReference type="ARBA" id="ARBA00022737"/>
    </source>
</evidence>
<dbReference type="GO" id="GO:0005829">
    <property type="term" value="C:cytosol"/>
    <property type="evidence" value="ECO:0007669"/>
    <property type="project" value="TreeGrafter"/>
</dbReference>
<dbReference type="EMBL" id="CP000584">
    <property type="protein sequence ID" value="ABO95479.1"/>
    <property type="molecule type" value="Genomic_DNA"/>
</dbReference>
<feature type="repeat" description="HEAT" evidence="2">
    <location>
        <begin position="96"/>
        <end position="128"/>
    </location>
</feature>
<dbReference type="Gene3D" id="1.25.10.10">
    <property type="entry name" value="Leucine-rich Repeat Variant"/>
    <property type="match status" value="2"/>
</dbReference>
<dbReference type="PANTHER" id="PTHR10648:SF1">
    <property type="entry name" value="SERINE_THREONINE-PROTEIN PHOSPHATASE 4 REGULATORY SUBUNIT 1"/>
    <property type="match status" value="1"/>
</dbReference>
<dbReference type="InterPro" id="IPR016024">
    <property type="entry name" value="ARM-type_fold"/>
</dbReference>
<dbReference type="GO" id="GO:0005634">
    <property type="term" value="C:nucleus"/>
    <property type="evidence" value="ECO:0007669"/>
    <property type="project" value="TreeGrafter"/>
</dbReference>
<protein>
    <recommendedName>
        <fullName evidence="4">Phosphatase 2A Regulatory Subunit A helical domain-containing protein</fullName>
    </recommendedName>
</protein>
<dbReference type="GO" id="GO:0000159">
    <property type="term" value="C:protein phosphatase type 2A complex"/>
    <property type="evidence" value="ECO:0007669"/>
    <property type="project" value="TreeGrafter"/>
</dbReference>
<dbReference type="InterPro" id="IPR011989">
    <property type="entry name" value="ARM-like"/>
</dbReference>
<feature type="repeat" description="HEAT" evidence="2">
    <location>
        <begin position="180"/>
        <end position="218"/>
    </location>
</feature>
<dbReference type="OMA" id="LWEFIKI"/>
<name>A4RVQ3_OSTLU</name>
<gene>
    <name evidence="5" type="ORF">OSTLU_14946</name>
</gene>
<accession>A4RVQ3</accession>
<dbReference type="eggNOG" id="KOG0211">
    <property type="taxonomic scope" value="Eukaryota"/>
</dbReference>
<feature type="region of interest" description="Disordered" evidence="3">
    <location>
        <begin position="1"/>
        <end position="23"/>
    </location>
</feature>
<dbReference type="PANTHER" id="PTHR10648">
    <property type="entry name" value="SERINE/THREONINE-PROTEIN PHOSPHATASE PP2A 65 KDA REGULATORY SUBUNIT"/>
    <property type="match status" value="1"/>
</dbReference>
<evidence type="ECO:0000256" key="2">
    <source>
        <dbReference type="PROSITE-ProRule" id="PRU00103"/>
    </source>
</evidence>
<dbReference type="OrthoDB" id="496790at2759"/>
<dbReference type="AlphaFoldDB" id="A4RVQ3"/>
<organism evidence="5 6">
    <name type="scientific">Ostreococcus lucimarinus (strain CCE9901)</name>
    <dbReference type="NCBI Taxonomy" id="436017"/>
    <lineage>
        <taxon>Eukaryota</taxon>
        <taxon>Viridiplantae</taxon>
        <taxon>Chlorophyta</taxon>
        <taxon>Mamiellophyceae</taxon>
        <taxon>Mamiellales</taxon>
        <taxon>Bathycoccaceae</taxon>
        <taxon>Ostreococcus</taxon>
    </lineage>
</organism>
<dbReference type="GO" id="GO:0019888">
    <property type="term" value="F:protein phosphatase regulator activity"/>
    <property type="evidence" value="ECO:0007669"/>
    <property type="project" value="TreeGrafter"/>
</dbReference>
<dbReference type="PROSITE" id="PS50077">
    <property type="entry name" value="HEAT_REPEAT"/>
    <property type="match status" value="3"/>
</dbReference>
<dbReference type="SUPFAM" id="SSF48371">
    <property type="entry name" value="ARM repeat"/>
    <property type="match status" value="1"/>
</dbReference>
<dbReference type="KEGG" id="olu:OSTLU_14946"/>
<keyword evidence="6" id="KW-1185">Reference proteome</keyword>
<feature type="repeat" description="HEAT" evidence="2">
    <location>
        <begin position="219"/>
        <end position="257"/>
    </location>
</feature>
<dbReference type="GeneID" id="5001218"/>
<dbReference type="Pfam" id="PF22956">
    <property type="entry name" value="VPS15-like_hel"/>
    <property type="match status" value="1"/>
</dbReference>
<dbReference type="RefSeq" id="XP_001417186.1">
    <property type="nucleotide sequence ID" value="XM_001417149.1"/>
</dbReference>
<evidence type="ECO:0000259" key="4">
    <source>
        <dbReference type="Pfam" id="PF22956"/>
    </source>
</evidence>
<sequence length="667" mass="72972">MSDALDGADRDASSTSDRPAASSLDTVLELERFVDVDDDRAVLADDYSNDVPGSSELDLTSKYCRDCHVASQRLYHVAALSRVCERTLEDDVGAFPIDLIAELAEDDDDDVRRSVAEQLDRFAACVGRLSERLDHVCAIKLLGVTFMLIEDDREEVVSAAEQTCGAVASLLSPEKQRSLLLPTLKSFSESDEEEIRMSAAKVLGRLAAVVGVEMTKSDLLPSLLNLASDAEYRVREAVASALSDTFEILDANDTLESTLPTFARLSRDSVWAVRATCAKHVVQLVRAVPTDRMLDVASETFEPLANDVSFKVRTAALEQLGQLIFALSSVEVPTIFVDYFTSMAESSTSSSALQETCAYNLPGVVLSLTSARWTELRPAFRLLAASLNWRVRRTLGCSLHEIATIIGRDNAEKDLLPVLESFLEDTDEVKIGVIEHLSEIFAVIGSASRLSLIRLLSTFESEDAEKIGNWRIRFALAKQILPVAELLSGAATAEFIVPILLAYLDDTAAVVREKTVEIAGRVLFNAARELSWYSETIVNAMSSIKLLATSHRWSDRRAYINICLALAREVEQRFVVDELLPLLVMLAEDSVAAVRVALSHFLTEVLRLDPTYISLPDISAAIIILKADSDPTVVAAAQSMKAEAEAKVKDDAAFTSARDVRFSPTGL</sequence>
<evidence type="ECO:0000256" key="3">
    <source>
        <dbReference type="SAM" id="MobiDB-lite"/>
    </source>
</evidence>
<reference evidence="5 6" key="1">
    <citation type="journal article" date="2007" name="Proc. Natl. Acad. Sci. U.S.A.">
        <title>The tiny eukaryote Ostreococcus provides genomic insights into the paradox of plankton speciation.</title>
        <authorList>
            <person name="Palenik B."/>
            <person name="Grimwood J."/>
            <person name="Aerts A."/>
            <person name="Rouze P."/>
            <person name="Salamov A."/>
            <person name="Putnam N."/>
            <person name="Dupont C."/>
            <person name="Jorgensen R."/>
            <person name="Derelle E."/>
            <person name="Rombauts S."/>
            <person name="Zhou K."/>
            <person name="Otillar R."/>
            <person name="Merchant S.S."/>
            <person name="Podell S."/>
            <person name="Gaasterland T."/>
            <person name="Napoli C."/>
            <person name="Gendler K."/>
            <person name="Manuell A."/>
            <person name="Tai V."/>
            <person name="Vallon O."/>
            <person name="Piganeau G."/>
            <person name="Jancek S."/>
            <person name="Heijde M."/>
            <person name="Jabbari K."/>
            <person name="Bowler C."/>
            <person name="Lohr M."/>
            <person name="Robbens S."/>
            <person name="Werner G."/>
            <person name="Dubchak I."/>
            <person name="Pazour G.J."/>
            <person name="Ren Q."/>
            <person name="Paulsen I."/>
            <person name="Delwiche C."/>
            <person name="Schmutz J."/>
            <person name="Rokhsar D."/>
            <person name="Van de Peer Y."/>
            <person name="Moreau H."/>
            <person name="Grigoriev I.V."/>
        </authorList>
    </citation>
    <scope>NUCLEOTIDE SEQUENCE [LARGE SCALE GENOMIC DNA]</scope>
    <source>
        <strain evidence="5 6">CCE9901</strain>
    </source>
</reference>
<dbReference type="InterPro" id="IPR055231">
    <property type="entry name" value="2AA_helical"/>
</dbReference>
<dbReference type="HOGENOM" id="CLU_013766_0_0_1"/>
<dbReference type="InterPro" id="IPR051023">
    <property type="entry name" value="PP2A_Regulatory_Subunit_A"/>
</dbReference>
<proteinExistence type="predicted"/>
<feature type="domain" description="Phosphatase 2A Regulatory Subunit A helical" evidence="4">
    <location>
        <begin position="192"/>
        <end position="431"/>
    </location>
</feature>
<dbReference type="Proteomes" id="UP000001568">
    <property type="component" value="Chromosome 4"/>
</dbReference>
<dbReference type="Gramene" id="ABO95479">
    <property type="protein sequence ID" value="ABO95479"/>
    <property type="gene ID" value="OSTLU_14946"/>
</dbReference>
<evidence type="ECO:0000313" key="6">
    <source>
        <dbReference type="Proteomes" id="UP000001568"/>
    </source>
</evidence>
<dbReference type="STRING" id="436017.A4RVQ3"/>
<dbReference type="InterPro" id="IPR021133">
    <property type="entry name" value="HEAT_type_2"/>
</dbReference>